<dbReference type="Pfam" id="PF00275">
    <property type="entry name" value="EPSP_synthase"/>
    <property type="match status" value="1"/>
</dbReference>
<organism evidence="3">
    <name type="scientific">bioreactor metagenome</name>
    <dbReference type="NCBI Taxonomy" id="1076179"/>
    <lineage>
        <taxon>unclassified sequences</taxon>
        <taxon>metagenomes</taxon>
        <taxon>ecological metagenomes</taxon>
    </lineage>
</organism>
<evidence type="ECO:0000259" key="2">
    <source>
        <dbReference type="Pfam" id="PF00275"/>
    </source>
</evidence>
<dbReference type="GO" id="GO:0003866">
    <property type="term" value="F:3-phosphoshikimate 1-carboxyvinyltransferase activity"/>
    <property type="evidence" value="ECO:0007669"/>
    <property type="project" value="UniProtKB-EC"/>
</dbReference>
<sequence>MTLQVLRSFGIVVEETEQGYHIPASQHYVSPGSFLVESDWSNAGFWLVAAGFSPQGLRFTGLSSSSLQGDRAIVSILEQWGAVVTWQGHTLTVRKGSKKPLHLSCEQIPDLVPILAVLAAFTPGFNRLSGLQRLQYKESNRIQGVLALVQNIGGKAEYNVKEDCLFIFGQESLPGGLVDSLRDHRLVMAAAVAGLLCTEGVQIKGAESVAKSYPDFFKDWQSVGGVSYVIANGK</sequence>
<dbReference type="EC" id="2.5.1.19" evidence="3"/>
<proteinExistence type="predicted"/>
<dbReference type="EMBL" id="VSSQ01035289">
    <property type="protein sequence ID" value="MPM87484.1"/>
    <property type="molecule type" value="Genomic_DNA"/>
</dbReference>
<reference evidence="3" key="1">
    <citation type="submission" date="2019-08" db="EMBL/GenBank/DDBJ databases">
        <authorList>
            <person name="Kucharzyk K."/>
            <person name="Murdoch R.W."/>
            <person name="Higgins S."/>
            <person name="Loffler F."/>
        </authorList>
    </citation>
    <scope>NUCLEOTIDE SEQUENCE</scope>
</reference>
<keyword evidence="1 3" id="KW-0808">Transferase</keyword>
<gene>
    <name evidence="3" type="primary">aroA_38</name>
    <name evidence="3" type="ORF">SDC9_134580</name>
</gene>
<dbReference type="PANTHER" id="PTHR21090:SF5">
    <property type="entry name" value="PENTAFUNCTIONAL AROM POLYPEPTIDE"/>
    <property type="match status" value="1"/>
</dbReference>
<evidence type="ECO:0000256" key="1">
    <source>
        <dbReference type="ARBA" id="ARBA00022679"/>
    </source>
</evidence>
<feature type="domain" description="Enolpyruvate transferase" evidence="2">
    <location>
        <begin position="1"/>
        <end position="219"/>
    </location>
</feature>
<evidence type="ECO:0000313" key="3">
    <source>
        <dbReference type="EMBL" id="MPM87484.1"/>
    </source>
</evidence>
<name>A0A645DDJ5_9ZZZZ</name>
<dbReference type="Gene3D" id="3.65.10.10">
    <property type="entry name" value="Enolpyruvate transferase domain"/>
    <property type="match status" value="2"/>
</dbReference>
<dbReference type="GO" id="GO:0009423">
    <property type="term" value="P:chorismate biosynthetic process"/>
    <property type="evidence" value="ECO:0007669"/>
    <property type="project" value="TreeGrafter"/>
</dbReference>
<protein>
    <submittedName>
        <fullName evidence="3">3-phosphoshikimate 1-carboxyvinyltransferase</fullName>
        <ecNumber evidence="3">2.5.1.19</ecNumber>
    </submittedName>
</protein>
<comment type="caution">
    <text evidence="3">The sequence shown here is derived from an EMBL/GenBank/DDBJ whole genome shotgun (WGS) entry which is preliminary data.</text>
</comment>
<dbReference type="SUPFAM" id="SSF55205">
    <property type="entry name" value="EPT/RTPC-like"/>
    <property type="match status" value="1"/>
</dbReference>
<dbReference type="InterPro" id="IPR013792">
    <property type="entry name" value="RNA3'P_cycl/enolpyr_Trfase_a/b"/>
</dbReference>
<dbReference type="AlphaFoldDB" id="A0A645DDJ5"/>
<dbReference type="PANTHER" id="PTHR21090">
    <property type="entry name" value="AROM/DEHYDROQUINATE SYNTHASE"/>
    <property type="match status" value="1"/>
</dbReference>
<dbReference type="InterPro" id="IPR001986">
    <property type="entry name" value="Enolpyruvate_Tfrase_dom"/>
</dbReference>
<dbReference type="InterPro" id="IPR036968">
    <property type="entry name" value="Enolpyruvate_Tfrase_sf"/>
</dbReference>
<accession>A0A645DDJ5</accession>